<sequence>MGDVPDNPEYLEQPTLTDLEEMKRLKHALTSAPRQAMSKIISQIYRWVPPEVRQRLIEAELLVPDDEAVQPPDGRDYLRYSPHPDDTSRDYCSPIPESQDHDSQGHETVVDWEDTPEYNKYIEYKRTGVWPKSPGEMSDSDVDEGNEADKSDTARPKKLRNRYAICKNCEEAFDVTANTDKSCHRHEKRPRPREEMWESYKLELHYCGAIQLDDPRSQDLHPTWFDYPCCDKPEPCFYDWHREGKPTPNPEETIKWPSFPTPGHANS</sequence>
<dbReference type="RefSeq" id="XP_056472183.1">
    <property type="nucleotide sequence ID" value="XM_056621377.1"/>
</dbReference>
<evidence type="ECO:0000259" key="2">
    <source>
        <dbReference type="PROSITE" id="PS50804"/>
    </source>
</evidence>
<gene>
    <name evidence="3" type="ORF">N7532_008886</name>
</gene>
<comment type="caution">
    <text evidence="3">The sequence shown here is derived from an EMBL/GenBank/DDBJ whole genome shotgun (WGS) entry which is preliminary data.</text>
</comment>
<feature type="compositionally biased region" description="Basic and acidic residues" evidence="1">
    <location>
        <begin position="98"/>
        <end position="108"/>
    </location>
</feature>
<dbReference type="Proteomes" id="UP001149074">
    <property type="component" value="Unassembled WGS sequence"/>
</dbReference>
<feature type="region of interest" description="Disordered" evidence="1">
    <location>
        <begin position="129"/>
        <end position="156"/>
    </location>
</feature>
<feature type="region of interest" description="Disordered" evidence="1">
    <location>
        <begin position="65"/>
        <end position="108"/>
    </location>
</feature>
<keyword evidence="4" id="KW-1185">Reference proteome</keyword>
<dbReference type="AlphaFoldDB" id="A0A9W9EYB2"/>
<dbReference type="OrthoDB" id="5422613at2759"/>
<dbReference type="EMBL" id="JAPQKI010000009">
    <property type="protein sequence ID" value="KAJ5090202.1"/>
    <property type="molecule type" value="Genomic_DNA"/>
</dbReference>
<feature type="compositionally biased region" description="Basic and acidic residues" evidence="1">
    <location>
        <begin position="73"/>
        <end position="89"/>
    </location>
</feature>
<reference evidence="3" key="1">
    <citation type="submission" date="2022-11" db="EMBL/GenBank/DDBJ databases">
        <authorList>
            <person name="Petersen C."/>
        </authorList>
    </citation>
    <scope>NUCLEOTIDE SEQUENCE</scope>
    <source>
        <strain evidence="3">IBT 30761</strain>
    </source>
</reference>
<feature type="region of interest" description="Disordered" evidence="1">
    <location>
        <begin position="243"/>
        <end position="267"/>
    </location>
</feature>
<evidence type="ECO:0000313" key="4">
    <source>
        <dbReference type="Proteomes" id="UP001149074"/>
    </source>
</evidence>
<dbReference type="InterPro" id="IPR003309">
    <property type="entry name" value="SCAN_dom"/>
</dbReference>
<evidence type="ECO:0000256" key="1">
    <source>
        <dbReference type="SAM" id="MobiDB-lite"/>
    </source>
</evidence>
<organism evidence="3 4">
    <name type="scientific">Penicillium argentinense</name>
    <dbReference type="NCBI Taxonomy" id="1131581"/>
    <lineage>
        <taxon>Eukaryota</taxon>
        <taxon>Fungi</taxon>
        <taxon>Dikarya</taxon>
        <taxon>Ascomycota</taxon>
        <taxon>Pezizomycotina</taxon>
        <taxon>Eurotiomycetes</taxon>
        <taxon>Eurotiomycetidae</taxon>
        <taxon>Eurotiales</taxon>
        <taxon>Aspergillaceae</taxon>
        <taxon>Penicillium</taxon>
    </lineage>
</organism>
<feature type="domain" description="SCAN box" evidence="2">
    <location>
        <begin position="20"/>
        <end position="63"/>
    </location>
</feature>
<evidence type="ECO:0000313" key="3">
    <source>
        <dbReference type="EMBL" id="KAJ5090202.1"/>
    </source>
</evidence>
<name>A0A9W9EYB2_9EURO</name>
<accession>A0A9W9EYB2</accession>
<proteinExistence type="predicted"/>
<dbReference type="GeneID" id="81360356"/>
<reference evidence="3" key="2">
    <citation type="journal article" date="2023" name="IMA Fungus">
        <title>Comparative genomic study of the Penicillium genus elucidates a diverse pangenome and 15 lateral gene transfer events.</title>
        <authorList>
            <person name="Petersen C."/>
            <person name="Sorensen T."/>
            <person name="Nielsen M.R."/>
            <person name="Sondergaard T.E."/>
            <person name="Sorensen J.L."/>
            <person name="Fitzpatrick D.A."/>
            <person name="Frisvad J.C."/>
            <person name="Nielsen K.L."/>
        </authorList>
    </citation>
    <scope>NUCLEOTIDE SEQUENCE</scope>
    <source>
        <strain evidence="3">IBT 30761</strain>
    </source>
</reference>
<dbReference type="PROSITE" id="PS50804">
    <property type="entry name" value="SCAN_BOX"/>
    <property type="match status" value="1"/>
</dbReference>
<protein>
    <recommendedName>
        <fullName evidence="2">SCAN box domain-containing protein</fullName>
    </recommendedName>
</protein>